<keyword evidence="5" id="KW-1185">Reference proteome</keyword>
<dbReference type="EnsemblPlants" id="Bra022664.1">
    <property type="protein sequence ID" value="Bra022664.1-P"/>
    <property type="gene ID" value="Bra022664"/>
</dbReference>
<dbReference type="Gramene" id="Bra022664.1">
    <property type="protein sequence ID" value="Bra022664.1-P"/>
    <property type="gene ID" value="Bra022664"/>
</dbReference>
<dbReference type="AlphaFoldDB" id="A0A3P6A3Z1"/>
<accession>M4E1L4</accession>
<evidence type="ECO:0000313" key="5">
    <source>
        <dbReference type="Proteomes" id="UP000011750"/>
    </source>
</evidence>
<dbReference type="Proteomes" id="UP000694005">
    <property type="component" value="Chromosome A02"/>
</dbReference>
<dbReference type="EMBL" id="LS974618">
    <property type="protein sequence ID" value="CAG7892630.1"/>
    <property type="molecule type" value="Genomic_DNA"/>
</dbReference>
<proteinExistence type="predicted"/>
<reference evidence="4" key="4">
    <citation type="submission" date="2023-03" db="UniProtKB">
        <authorList>
            <consortium name="EnsemblPlants"/>
        </authorList>
    </citation>
    <scope>IDENTIFICATION</scope>
    <source>
        <strain evidence="4">cv. Chiifu-401-42</strain>
    </source>
</reference>
<evidence type="ECO:0000256" key="1">
    <source>
        <dbReference type="SAM" id="MobiDB-lite"/>
    </source>
</evidence>
<evidence type="ECO:0000313" key="2">
    <source>
        <dbReference type="EMBL" id="CAG7892630.1"/>
    </source>
</evidence>
<protein>
    <submittedName>
        <fullName evidence="3 4">Uncharacterized protein</fullName>
    </submittedName>
</protein>
<organism evidence="3">
    <name type="scientific">Brassica campestris</name>
    <name type="common">Field mustard</name>
    <dbReference type="NCBI Taxonomy" id="3711"/>
    <lineage>
        <taxon>Eukaryota</taxon>
        <taxon>Viridiplantae</taxon>
        <taxon>Streptophyta</taxon>
        <taxon>Embryophyta</taxon>
        <taxon>Tracheophyta</taxon>
        <taxon>Spermatophyta</taxon>
        <taxon>Magnoliopsida</taxon>
        <taxon>eudicotyledons</taxon>
        <taxon>Gunneridae</taxon>
        <taxon>Pentapetalae</taxon>
        <taxon>rosids</taxon>
        <taxon>malvids</taxon>
        <taxon>Brassicales</taxon>
        <taxon>Brassicaceae</taxon>
        <taxon>Brassiceae</taxon>
        <taxon>Brassica</taxon>
    </lineage>
</organism>
<reference evidence="3" key="3">
    <citation type="submission" date="2018-11" db="EMBL/GenBank/DDBJ databases">
        <authorList>
            <consortium name="Genoscope - CEA"/>
            <person name="William W."/>
        </authorList>
    </citation>
    <scope>NUCLEOTIDE SEQUENCE</scope>
</reference>
<evidence type="ECO:0000313" key="3">
    <source>
        <dbReference type="EMBL" id="VDC87122.1"/>
    </source>
</evidence>
<gene>
    <name evidence="3" type="ORF">BRAA02T06160Z</name>
    <name evidence="2" type="ORF">BRAPAZ1V2_A02P15820.2</name>
</gene>
<reference evidence="5" key="2">
    <citation type="journal article" date="2018" name="Hortic Res">
        <title>Improved Brassica rapa reference genome by single-molecule sequencing and chromosome conformation capture technologies.</title>
        <authorList>
            <person name="Zhang L."/>
            <person name="Cai X."/>
            <person name="Wu J."/>
            <person name="Liu M."/>
            <person name="Grob S."/>
            <person name="Cheng F."/>
            <person name="Liang J."/>
            <person name="Cai C."/>
            <person name="Liu Z."/>
            <person name="Liu B."/>
            <person name="Wang F."/>
            <person name="Li S."/>
            <person name="Liu F."/>
            <person name="Li X."/>
            <person name="Cheng L."/>
            <person name="Yang W."/>
            <person name="Li M.H."/>
            <person name="Grossniklaus U."/>
            <person name="Zheng H."/>
            <person name="Wang X."/>
        </authorList>
    </citation>
    <scope>NUCLEOTIDE SEQUENCE [LARGE SCALE GENOMIC DNA]</scope>
    <source>
        <strain evidence="5">cv. Chiifu-401-42</strain>
    </source>
</reference>
<accession>A0A3P6A3Z1</accession>
<sequence>MFNERNIWSRRRPSTTRPEKYKKLRDMERVPDKPDLTEVGGRYIRVSSEFHSILLYSSKAMDQLRTEDYLVLIKNKIMSQKVNAKVSCPFTEEMPTITSSGRDV</sequence>
<evidence type="ECO:0000313" key="4">
    <source>
        <dbReference type="EnsemblPlants" id="Bra022664.1-P"/>
    </source>
</evidence>
<reference evidence="5" key="1">
    <citation type="journal article" date="2011" name="Nat. Genet.">
        <title>The genome of the mesopolyploid crop species Brassica rapa.</title>
        <authorList>
            <consortium name="Brassica rapa Genome Sequencing Project Consortium"/>
            <person name="Wang X."/>
            <person name="Wang H."/>
            <person name="Wang J."/>
            <person name="Sun R."/>
            <person name="Wu J."/>
            <person name="Liu S."/>
            <person name="Bai Y."/>
            <person name="Mun J.H."/>
            <person name="Bancroft I."/>
            <person name="Cheng F."/>
            <person name="Huang S."/>
            <person name="Li X."/>
            <person name="Hua W."/>
            <person name="Wang J."/>
            <person name="Wang X."/>
            <person name="Freeling M."/>
            <person name="Pires J.C."/>
            <person name="Paterson A.H."/>
            <person name="Chalhoub B."/>
            <person name="Wang B."/>
            <person name="Hayward A."/>
            <person name="Sharpe A.G."/>
            <person name="Park B.S."/>
            <person name="Weisshaar B."/>
            <person name="Liu B."/>
            <person name="Li B."/>
            <person name="Liu B."/>
            <person name="Tong C."/>
            <person name="Song C."/>
            <person name="Duran C."/>
            <person name="Peng C."/>
            <person name="Geng C."/>
            <person name="Koh C."/>
            <person name="Lin C."/>
            <person name="Edwards D."/>
            <person name="Mu D."/>
            <person name="Shen D."/>
            <person name="Soumpourou E."/>
            <person name="Li F."/>
            <person name="Fraser F."/>
            <person name="Conant G."/>
            <person name="Lassalle G."/>
            <person name="King G.J."/>
            <person name="Bonnema G."/>
            <person name="Tang H."/>
            <person name="Wang H."/>
            <person name="Belcram H."/>
            <person name="Zhou H."/>
            <person name="Hirakawa H."/>
            <person name="Abe H."/>
            <person name="Guo H."/>
            <person name="Wang H."/>
            <person name="Jin H."/>
            <person name="Parkin I.A."/>
            <person name="Batley J."/>
            <person name="Kim J.S."/>
            <person name="Just J."/>
            <person name="Li J."/>
            <person name="Xu J."/>
            <person name="Deng J."/>
            <person name="Kim J.A."/>
            <person name="Li J."/>
            <person name="Yu J."/>
            <person name="Meng J."/>
            <person name="Wang J."/>
            <person name="Min J."/>
            <person name="Poulain J."/>
            <person name="Wang J."/>
            <person name="Hatakeyama K."/>
            <person name="Wu K."/>
            <person name="Wang L."/>
            <person name="Fang L."/>
            <person name="Trick M."/>
            <person name="Links M.G."/>
            <person name="Zhao M."/>
            <person name="Jin M."/>
            <person name="Ramchiary N."/>
            <person name="Drou N."/>
            <person name="Berkman P.J."/>
            <person name="Cai Q."/>
            <person name="Huang Q."/>
            <person name="Li R."/>
            <person name="Tabata S."/>
            <person name="Cheng S."/>
            <person name="Zhang S."/>
            <person name="Zhang S."/>
            <person name="Huang S."/>
            <person name="Sato S."/>
            <person name="Sun S."/>
            <person name="Kwon S.J."/>
            <person name="Choi S.R."/>
            <person name="Lee T.H."/>
            <person name="Fan W."/>
            <person name="Zhao X."/>
            <person name="Tan X."/>
            <person name="Xu X."/>
            <person name="Wang Y."/>
            <person name="Qiu Y."/>
            <person name="Yin Y."/>
            <person name="Li Y."/>
            <person name="Du Y."/>
            <person name="Liao Y."/>
            <person name="Lim Y."/>
            <person name="Narusaka Y."/>
            <person name="Wang Y."/>
            <person name="Wang Z."/>
            <person name="Li Z."/>
            <person name="Wang Z."/>
            <person name="Xiong Z."/>
            <person name="Zhang Z."/>
        </authorList>
    </citation>
    <scope>NUCLEOTIDE SEQUENCE [LARGE SCALE GENOMIC DNA]</scope>
    <source>
        <strain evidence="5">cv. Chiifu-401-42</strain>
    </source>
</reference>
<dbReference type="Gramene" id="A02p15820.2_BraZ1">
    <property type="protein sequence ID" value="A02p15820.2_BraZ1.CDS"/>
    <property type="gene ID" value="A02g15820.2_BraZ1"/>
</dbReference>
<dbReference type="Proteomes" id="UP000011750">
    <property type="component" value="Chromosome A02"/>
</dbReference>
<name>A0A3P6A3Z1_BRACM</name>
<dbReference type="HOGENOM" id="CLU_2253909_0_0_1"/>
<feature type="region of interest" description="Disordered" evidence="1">
    <location>
        <begin position="1"/>
        <end position="20"/>
    </location>
</feature>
<dbReference type="EMBL" id="LR031573">
    <property type="protein sequence ID" value="VDC87122.1"/>
    <property type="molecule type" value="Genomic_DNA"/>
</dbReference>